<dbReference type="InterPro" id="IPR003995">
    <property type="entry name" value="RTX_toxin_determinant-A"/>
</dbReference>
<dbReference type="PANTHER" id="PTHR39431">
    <property type="entry name" value="FRPA/C-RELATED PROTEIN"/>
    <property type="match status" value="1"/>
</dbReference>
<keyword evidence="6" id="KW-0472">Membrane</keyword>
<dbReference type="InterPro" id="IPR029058">
    <property type="entry name" value="AB_hydrolase_fold"/>
</dbReference>
<dbReference type="PRINTS" id="PR00313">
    <property type="entry name" value="CABNDNGRPT"/>
</dbReference>
<keyword evidence="2" id="KW-0800">Toxin</keyword>
<dbReference type="AlphaFoldDB" id="A0AAW8CF10"/>
<name>A0AAW8CF10_9PAST</name>
<dbReference type="SUPFAM" id="SSF53474">
    <property type="entry name" value="alpha/beta-Hydrolases"/>
    <property type="match status" value="1"/>
</dbReference>
<sequence length="959" mass="105237">MSGNDALLAKISYLDFKRDSQGNLLNNTSDIKKAVLTDEDTSISEEEINYFNEHYELVAQQAETDNGYSGIIVRKRDTQEHIVVHRGTHDLYDLAIVDVKLAITGIARQQYKDAMNFIDSSLDSNIKFYQVGHSLGYALGTLIHFTHKNSNYVNGFNGAGINIRGHQKFLEEMATSVDSSFDFSKRETLTNYVGSGLRLVANDIRNNQYGKLVVLKKSNDYIFRFKPEEIASAGLLGNWMLTSSLGALGLQMAGHKIDSLVEAGYDIETNTLYTINPTIPEKEPLPHSDSFSLTEHGLTDEMAKKMFKETKSEFKYLTTQPTEKLPDGRFKYDPVYTDYGWGLYADANTLNLDAYADRDKVDNATNTFKSNTVTDDFRLSNGNKSEKPISDISLPVKIIDIADSLTLNNASNLGKSVLPTDPLILDLNGDGIHLSSYNDNKILFDIDNDGGSLEQTGWINADDGFLVNDLNKNGKIDNISEIFSEFYAGKVGKNGETGEKRFKTGFDALRTLDSNNDGVFDKKDNAWNTVRVWKDKNQNGQTDKGELLTLASLKITKINLGYNYVGGEFYDGNEILARGDFMINGKTNQALSVNFLADPRGNTFTHLEGGVKVETQGDGRIGENSVFTSTEKGNTTLDAKKLGVKNIAAGVGNDVLKGDDGNNWLAGNLGSDTFYGGSGDDVLIIDGDDKAENIHGGEGEDIIQVVGNKAVNIDLFKAEVEAIQGGRGDDVIVSSGNKTVYVRGGDGDDTILGGFANDALSGENGNDLIMGNLGDDLIRGHRGNDYLIGNQGNDLIWGGSDDDVLFGGKGNDMLSGDSGDDYLDGEDGDDIVTYSGNFADYKIKKVQDGVLITDTVQGRDGTDFVRNVEKANFKDIKGYLLPQENDLGLDNPLPVMDIIDRDKNGRLLDGKTPYVISRKQLLANDIDLQNDKLDVTQLMNIKNRENYKNTSYKTAPYLV</sequence>
<dbReference type="Pfam" id="PF00353">
    <property type="entry name" value="HemolysinCabind"/>
    <property type="match status" value="3"/>
</dbReference>
<dbReference type="Gene3D" id="2.150.10.10">
    <property type="entry name" value="Serralysin-like metalloprotease, C-terminal"/>
    <property type="match status" value="3"/>
</dbReference>
<keyword evidence="5" id="KW-0843">Virulence</keyword>
<evidence type="ECO:0000313" key="8">
    <source>
        <dbReference type="EMBL" id="MDP8187095.1"/>
    </source>
</evidence>
<evidence type="ECO:0000256" key="3">
    <source>
        <dbReference type="ARBA" id="ARBA00022737"/>
    </source>
</evidence>
<comment type="subcellular location">
    <subcellularLocation>
        <location evidence="1">Membrane</location>
    </subcellularLocation>
</comment>
<dbReference type="InterPro" id="IPR011049">
    <property type="entry name" value="Serralysin-like_metalloprot_C"/>
</dbReference>
<dbReference type="GO" id="GO:0005576">
    <property type="term" value="C:extracellular region"/>
    <property type="evidence" value="ECO:0007669"/>
    <property type="project" value="InterPro"/>
</dbReference>
<evidence type="ECO:0000256" key="6">
    <source>
        <dbReference type="ARBA" id="ARBA00023136"/>
    </source>
</evidence>
<dbReference type="InterPro" id="IPR046742">
    <property type="entry name" value="DUF6792"/>
</dbReference>
<dbReference type="GO" id="GO:0005509">
    <property type="term" value="F:calcium ion binding"/>
    <property type="evidence" value="ECO:0007669"/>
    <property type="project" value="InterPro"/>
</dbReference>
<gene>
    <name evidence="8" type="ORF">QJU78_04820</name>
</gene>
<feature type="domain" description="DUF6792" evidence="7">
    <location>
        <begin position="30"/>
        <end position="191"/>
    </location>
</feature>
<organism evidence="8 9">
    <name type="scientific">Pasteurella atlantica</name>
    <dbReference type="NCBI Taxonomy" id="2827233"/>
    <lineage>
        <taxon>Bacteria</taxon>
        <taxon>Pseudomonadati</taxon>
        <taxon>Pseudomonadota</taxon>
        <taxon>Gammaproteobacteria</taxon>
        <taxon>Pasteurellales</taxon>
        <taxon>Pasteurellaceae</taxon>
        <taxon>Pasteurella</taxon>
    </lineage>
</organism>
<dbReference type="EMBL" id="JASAYJ010000008">
    <property type="protein sequence ID" value="MDP8187095.1"/>
    <property type="molecule type" value="Genomic_DNA"/>
</dbReference>
<reference evidence="8" key="1">
    <citation type="journal article" date="2023" name="Front. Microbiol.">
        <title>Phylogeography and host specificity of Pasteurellaceae pathogenic to sea-farmed fish in the north-east Atlantic.</title>
        <authorList>
            <person name="Gulla S."/>
            <person name="Colquhoun D.J."/>
            <person name="Olsen A.B."/>
            <person name="Spilsberg B."/>
            <person name="Lagesen K."/>
            <person name="Aakesson C.P."/>
            <person name="Strom S."/>
            <person name="Manji F."/>
            <person name="Birkbeck T.H."/>
            <person name="Nilsen H.K."/>
        </authorList>
    </citation>
    <scope>NUCLEOTIDE SEQUENCE</scope>
    <source>
        <strain evidence="8">VIB1234</strain>
    </source>
</reference>
<dbReference type="InterPro" id="IPR001343">
    <property type="entry name" value="Hemolysn_Ca-bd"/>
</dbReference>
<accession>A0AAW8CF10</accession>
<dbReference type="GO" id="GO:0016020">
    <property type="term" value="C:membrane"/>
    <property type="evidence" value="ECO:0007669"/>
    <property type="project" value="UniProtKB-SubCell"/>
</dbReference>
<dbReference type="Proteomes" id="UP001230466">
    <property type="component" value="Unassembled WGS sequence"/>
</dbReference>
<evidence type="ECO:0000313" key="9">
    <source>
        <dbReference type="Proteomes" id="UP001230466"/>
    </source>
</evidence>
<dbReference type="SUPFAM" id="SSF51120">
    <property type="entry name" value="beta-Roll"/>
    <property type="match status" value="2"/>
</dbReference>
<dbReference type="PRINTS" id="PR01488">
    <property type="entry name" value="RTXTOXINA"/>
</dbReference>
<dbReference type="InterPro" id="IPR018511">
    <property type="entry name" value="Hemolysin-typ_Ca-bd_CS"/>
</dbReference>
<keyword evidence="4" id="KW-0106">Calcium</keyword>
<evidence type="ECO:0000256" key="5">
    <source>
        <dbReference type="ARBA" id="ARBA00023026"/>
    </source>
</evidence>
<dbReference type="RefSeq" id="WP_229577183.1">
    <property type="nucleotide sequence ID" value="NZ_JAGRQI010000007.1"/>
</dbReference>
<dbReference type="Gene3D" id="3.40.50.1820">
    <property type="entry name" value="alpha/beta hydrolase"/>
    <property type="match status" value="1"/>
</dbReference>
<evidence type="ECO:0000256" key="1">
    <source>
        <dbReference type="ARBA" id="ARBA00004370"/>
    </source>
</evidence>
<dbReference type="GO" id="GO:0090729">
    <property type="term" value="F:toxin activity"/>
    <property type="evidence" value="ECO:0007669"/>
    <property type="project" value="UniProtKB-KW"/>
</dbReference>
<protein>
    <recommendedName>
        <fullName evidence="7">DUF6792 domain-containing protein</fullName>
    </recommendedName>
</protein>
<comment type="caution">
    <text evidence="8">The sequence shown here is derived from an EMBL/GenBank/DDBJ whole genome shotgun (WGS) entry which is preliminary data.</text>
</comment>
<evidence type="ECO:0000256" key="2">
    <source>
        <dbReference type="ARBA" id="ARBA00022656"/>
    </source>
</evidence>
<dbReference type="PROSITE" id="PS00330">
    <property type="entry name" value="HEMOLYSIN_CALCIUM"/>
    <property type="match status" value="1"/>
</dbReference>
<keyword evidence="3" id="KW-0677">Repeat</keyword>
<proteinExistence type="predicted"/>
<evidence type="ECO:0000256" key="4">
    <source>
        <dbReference type="ARBA" id="ARBA00022837"/>
    </source>
</evidence>
<dbReference type="PANTHER" id="PTHR39431:SF1">
    <property type="entry name" value="FRPA_C-RELATED PROTEIN"/>
    <property type="match status" value="1"/>
</dbReference>
<dbReference type="Pfam" id="PF20591">
    <property type="entry name" value="DUF6792"/>
    <property type="match status" value="1"/>
</dbReference>
<evidence type="ECO:0000259" key="7">
    <source>
        <dbReference type="Pfam" id="PF20591"/>
    </source>
</evidence>